<comment type="caution">
    <text evidence="1">The sequence shown here is derived from an EMBL/GenBank/DDBJ whole genome shotgun (WGS) entry which is preliminary data.</text>
</comment>
<evidence type="ECO:0000313" key="1">
    <source>
        <dbReference type="EMBL" id="TPQ22220.1"/>
    </source>
</evidence>
<organism evidence="1 2">
    <name type="scientific">Streptomyces sporangiiformans</name>
    <dbReference type="NCBI Taxonomy" id="2315329"/>
    <lineage>
        <taxon>Bacteria</taxon>
        <taxon>Bacillati</taxon>
        <taxon>Actinomycetota</taxon>
        <taxon>Actinomycetes</taxon>
        <taxon>Kitasatosporales</taxon>
        <taxon>Streptomycetaceae</taxon>
        <taxon>Streptomyces</taxon>
    </lineage>
</organism>
<dbReference type="RefSeq" id="WP_119100199.1">
    <property type="nucleotide sequence ID" value="NZ_QXMJ01000095.1"/>
</dbReference>
<dbReference type="AlphaFoldDB" id="A0A505DH38"/>
<accession>A0A505DH38</accession>
<dbReference type="EMBL" id="VCHX02000095">
    <property type="protein sequence ID" value="TPQ22220.1"/>
    <property type="molecule type" value="Genomic_DNA"/>
</dbReference>
<keyword evidence="2" id="KW-1185">Reference proteome</keyword>
<dbReference type="Proteomes" id="UP000317378">
    <property type="component" value="Unassembled WGS sequence"/>
</dbReference>
<name>A0A505DH38_9ACTN</name>
<proteinExistence type="predicted"/>
<sequence>MTQQNTDTERSTILSWREPGPLFAFKGELTGLQYLQGLAAGGIVPPPVAQVLGITVESADCSWGMTSAAFQQSPTAVLMGVEIQAARHK</sequence>
<evidence type="ECO:0000313" key="2">
    <source>
        <dbReference type="Proteomes" id="UP000317378"/>
    </source>
</evidence>
<protein>
    <submittedName>
        <fullName evidence="1">Uncharacterized protein</fullName>
    </submittedName>
</protein>
<reference evidence="1 2" key="1">
    <citation type="submission" date="2019-06" db="EMBL/GenBank/DDBJ databases">
        <title>Streptomyces sporangiiformans sp. nov., a novel actinomycete isolated from soil in Mount Song.</title>
        <authorList>
            <person name="Han L."/>
        </authorList>
    </citation>
    <scope>NUCLEOTIDE SEQUENCE [LARGE SCALE GENOMIC DNA]</scope>
    <source>
        <strain evidence="1 2">NEAU-SSA 1</strain>
    </source>
</reference>
<gene>
    <name evidence="1" type="ORF">FGD71_010880</name>
</gene>